<dbReference type="Gene3D" id="1.10.260.40">
    <property type="entry name" value="lambda repressor-like DNA-binding domains"/>
    <property type="match status" value="1"/>
</dbReference>
<keyword evidence="6" id="KW-1185">Reference proteome</keyword>
<keyword evidence="1" id="KW-0805">Transcription regulation</keyword>
<dbReference type="SUPFAM" id="SSF47413">
    <property type="entry name" value="lambda repressor-like DNA-binding domains"/>
    <property type="match status" value="1"/>
</dbReference>
<protein>
    <submittedName>
        <fullName evidence="5">LacI family DNA-binding transcriptional regulator</fullName>
    </submittedName>
</protein>
<evidence type="ECO:0000256" key="2">
    <source>
        <dbReference type="ARBA" id="ARBA00023125"/>
    </source>
</evidence>
<reference evidence="5 6" key="1">
    <citation type="journal article" date="2017" name="Int. J. Syst. Evol. Microbiol.">
        <title>Bacillus mangrovi sp. nov., isolated from a sediment sample from a mangrove forest.</title>
        <authorList>
            <person name="Gupta V."/>
            <person name="Singh P.K."/>
            <person name="Korpole S."/>
            <person name="Tanuku N.R.S."/>
            <person name="Pinnaka A.K."/>
        </authorList>
    </citation>
    <scope>NUCLEOTIDE SEQUENCE [LARGE SCALE GENOMIC DNA]</scope>
    <source>
        <strain evidence="5 6">KCTC 33872</strain>
    </source>
</reference>
<dbReference type="PANTHER" id="PTHR30146">
    <property type="entry name" value="LACI-RELATED TRANSCRIPTIONAL REPRESSOR"/>
    <property type="match status" value="1"/>
</dbReference>
<organism evidence="5 6">
    <name type="scientific">Metabacillus mangrovi</name>
    <dbReference type="NCBI Taxonomy" id="1491830"/>
    <lineage>
        <taxon>Bacteria</taxon>
        <taxon>Bacillati</taxon>
        <taxon>Bacillota</taxon>
        <taxon>Bacilli</taxon>
        <taxon>Bacillales</taxon>
        <taxon>Bacillaceae</taxon>
        <taxon>Metabacillus</taxon>
    </lineage>
</organism>
<evidence type="ECO:0000256" key="3">
    <source>
        <dbReference type="ARBA" id="ARBA00023163"/>
    </source>
</evidence>
<sequence>MVGLDMTTIKDIAVKADVSIATVSRILSGNKTYTFSQATIDRVRNAAAELNYGPPRKKKQKQEPAAASGLTIAAVFWFEEAQEEDYLYYREIRRGMERRFAGEAISFSSYYSLKHLPENADGIIAVGKFSAAEVERLSAITSHLVFVDSSPDPLAYSSVTADFFDAMKSIIRYLIGTGHKKIGYIGKKEYVGDGSEEYPDLKEESYKLIAIAEGIYHPDYLYVIEDPTPSAGFKIASHSMTENMPDAFIVFSDTVAIGVLSAFQEAGVKIPGDVSIISFDDLPIAQYTFPSLSTVKIHTEHMGASAVDLLMGELSEKTDFPRKVVIPYEIMIRNSSR</sequence>
<dbReference type="SMART" id="SM00354">
    <property type="entry name" value="HTH_LACI"/>
    <property type="match status" value="1"/>
</dbReference>
<dbReference type="InterPro" id="IPR010982">
    <property type="entry name" value="Lambda_DNA-bd_dom_sf"/>
</dbReference>
<dbReference type="EMBL" id="WMIB01000012">
    <property type="protein sequence ID" value="MTH54230.1"/>
    <property type="molecule type" value="Genomic_DNA"/>
</dbReference>
<dbReference type="SUPFAM" id="SSF53822">
    <property type="entry name" value="Periplasmic binding protein-like I"/>
    <property type="match status" value="1"/>
</dbReference>
<dbReference type="InterPro" id="IPR046335">
    <property type="entry name" value="LacI/GalR-like_sensor"/>
</dbReference>
<dbReference type="InterPro" id="IPR028082">
    <property type="entry name" value="Peripla_BP_I"/>
</dbReference>
<dbReference type="GO" id="GO:0003700">
    <property type="term" value="F:DNA-binding transcription factor activity"/>
    <property type="evidence" value="ECO:0007669"/>
    <property type="project" value="TreeGrafter"/>
</dbReference>
<dbReference type="OrthoDB" id="43195at2"/>
<dbReference type="GO" id="GO:0000976">
    <property type="term" value="F:transcription cis-regulatory region binding"/>
    <property type="evidence" value="ECO:0007669"/>
    <property type="project" value="TreeGrafter"/>
</dbReference>
<dbReference type="Pfam" id="PF00356">
    <property type="entry name" value="LacI"/>
    <property type="match status" value="1"/>
</dbReference>
<dbReference type="CDD" id="cd01544">
    <property type="entry name" value="PBP1_GalR"/>
    <property type="match status" value="1"/>
</dbReference>
<dbReference type="CDD" id="cd01392">
    <property type="entry name" value="HTH_LacI"/>
    <property type="match status" value="1"/>
</dbReference>
<gene>
    <name evidence="5" type="ORF">GKZ89_12535</name>
</gene>
<name>A0A7X2S658_9BACI</name>
<dbReference type="Pfam" id="PF13377">
    <property type="entry name" value="Peripla_BP_3"/>
    <property type="match status" value="1"/>
</dbReference>
<keyword evidence="2 5" id="KW-0238">DNA-binding</keyword>
<accession>A0A7X2S658</accession>
<evidence type="ECO:0000259" key="4">
    <source>
        <dbReference type="PROSITE" id="PS50932"/>
    </source>
</evidence>
<dbReference type="AlphaFoldDB" id="A0A7X2S658"/>
<keyword evidence="3" id="KW-0804">Transcription</keyword>
<dbReference type="PROSITE" id="PS00356">
    <property type="entry name" value="HTH_LACI_1"/>
    <property type="match status" value="1"/>
</dbReference>
<evidence type="ECO:0000313" key="5">
    <source>
        <dbReference type="EMBL" id="MTH54230.1"/>
    </source>
</evidence>
<comment type="caution">
    <text evidence="5">The sequence shown here is derived from an EMBL/GenBank/DDBJ whole genome shotgun (WGS) entry which is preliminary data.</text>
</comment>
<evidence type="ECO:0000313" key="6">
    <source>
        <dbReference type="Proteomes" id="UP000434639"/>
    </source>
</evidence>
<evidence type="ECO:0000256" key="1">
    <source>
        <dbReference type="ARBA" id="ARBA00023015"/>
    </source>
</evidence>
<dbReference type="Proteomes" id="UP000434639">
    <property type="component" value="Unassembled WGS sequence"/>
</dbReference>
<dbReference type="PROSITE" id="PS50932">
    <property type="entry name" value="HTH_LACI_2"/>
    <property type="match status" value="1"/>
</dbReference>
<dbReference type="InterPro" id="IPR000843">
    <property type="entry name" value="HTH_LacI"/>
</dbReference>
<dbReference type="Gene3D" id="3.40.50.2300">
    <property type="match status" value="2"/>
</dbReference>
<feature type="domain" description="HTH lacI-type" evidence="4">
    <location>
        <begin position="7"/>
        <end position="63"/>
    </location>
</feature>
<proteinExistence type="predicted"/>
<dbReference type="PANTHER" id="PTHR30146:SF149">
    <property type="entry name" value="HTH-TYPE TRANSCRIPTIONAL REGULATOR EBGR"/>
    <property type="match status" value="1"/>
</dbReference>